<name>A0ABN8LIF2_9CNID</name>
<feature type="region of interest" description="Disordered" evidence="4">
    <location>
        <begin position="704"/>
        <end position="729"/>
    </location>
</feature>
<feature type="region of interest" description="Disordered" evidence="4">
    <location>
        <begin position="105"/>
        <end position="127"/>
    </location>
</feature>
<feature type="domain" description="Pop1 N-terminal" evidence="5">
    <location>
        <begin position="51"/>
        <end position="130"/>
    </location>
</feature>
<dbReference type="EMBL" id="CALNXI010000032">
    <property type="protein sequence ID" value="CAH3015977.1"/>
    <property type="molecule type" value="Genomic_DNA"/>
</dbReference>
<feature type="compositionally biased region" description="Basic and acidic residues" evidence="4">
    <location>
        <begin position="110"/>
        <end position="121"/>
    </location>
</feature>
<reference evidence="8 9" key="1">
    <citation type="submission" date="2022-05" db="EMBL/GenBank/DDBJ databases">
        <authorList>
            <consortium name="Genoscope - CEA"/>
            <person name="William W."/>
        </authorList>
    </citation>
    <scope>NUCLEOTIDE SEQUENCE [LARGE SCALE GENOMIC DNA]</scope>
</reference>
<dbReference type="Proteomes" id="UP001159427">
    <property type="component" value="Unassembled WGS sequence"/>
</dbReference>
<comment type="caution">
    <text evidence="8">The sequence shown here is derived from an EMBL/GenBank/DDBJ whole genome shotgun (WGS) entry which is preliminary data.</text>
</comment>
<evidence type="ECO:0000256" key="3">
    <source>
        <dbReference type="ARBA" id="ARBA00023242"/>
    </source>
</evidence>
<feature type="domain" description="Pop1 N-terminal" evidence="5">
    <location>
        <begin position="131"/>
        <end position="202"/>
    </location>
</feature>
<dbReference type="InterPro" id="IPR009723">
    <property type="entry name" value="Pop1_N"/>
</dbReference>
<keyword evidence="2" id="KW-0819">tRNA processing</keyword>
<keyword evidence="9" id="KW-1185">Reference proteome</keyword>
<dbReference type="PANTHER" id="PTHR22731">
    <property type="entry name" value="RIBONUCLEASES P/MRP PROTEIN SUBUNIT POP1"/>
    <property type="match status" value="1"/>
</dbReference>
<dbReference type="PANTHER" id="PTHR22731:SF3">
    <property type="entry name" value="RIBONUCLEASES P_MRP PROTEIN SUBUNIT POP1"/>
    <property type="match status" value="1"/>
</dbReference>
<dbReference type="Pfam" id="PF08170">
    <property type="entry name" value="POPLD"/>
    <property type="match status" value="1"/>
</dbReference>
<feature type="domain" description="POP1 C-terminal" evidence="7">
    <location>
        <begin position="864"/>
        <end position="913"/>
    </location>
</feature>
<accession>A0ABN8LIF2</accession>
<feature type="region of interest" description="Disordered" evidence="4">
    <location>
        <begin position="745"/>
        <end position="778"/>
    </location>
</feature>
<gene>
    <name evidence="8" type="ORF">PEVE_00024011</name>
</gene>
<evidence type="ECO:0000256" key="1">
    <source>
        <dbReference type="ARBA" id="ARBA00004123"/>
    </source>
</evidence>
<keyword evidence="3" id="KW-0539">Nucleus</keyword>
<evidence type="ECO:0000313" key="8">
    <source>
        <dbReference type="EMBL" id="CAH3015977.1"/>
    </source>
</evidence>
<evidence type="ECO:0000313" key="9">
    <source>
        <dbReference type="Proteomes" id="UP001159427"/>
    </source>
</evidence>
<dbReference type="InterPro" id="IPR039182">
    <property type="entry name" value="Pop1"/>
</dbReference>
<organism evidence="8 9">
    <name type="scientific">Porites evermanni</name>
    <dbReference type="NCBI Taxonomy" id="104178"/>
    <lineage>
        <taxon>Eukaryota</taxon>
        <taxon>Metazoa</taxon>
        <taxon>Cnidaria</taxon>
        <taxon>Anthozoa</taxon>
        <taxon>Hexacorallia</taxon>
        <taxon>Scleractinia</taxon>
        <taxon>Fungiina</taxon>
        <taxon>Poritidae</taxon>
        <taxon>Porites</taxon>
    </lineage>
</organism>
<feature type="compositionally biased region" description="Low complexity" evidence="4">
    <location>
        <begin position="758"/>
        <end position="778"/>
    </location>
</feature>
<dbReference type="InterPro" id="IPR012590">
    <property type="entry name" value="POPLD_dom"/>
</dbReference>
<dbReference type="Pfam" id="PF06978">
    <property type="entry name" value="POP1_N"/>
    <property type="match status" value="2"/>
</dbReference>
<evidence type="ECO:0000259" key="6">
    <source>
        <dbReference type="Pfam" id="PF08170"/>
    </source>
</evidence>
<feature type="domain" description="POPLD" evidence="6">
    <location>
        <begin position="599"/>
        <end position="690"/>
    </location>
</feature>
<dbReference type="Pfam" id="PF22770">
    <property type="entry name" value="POP1_C"/>
    <property type="match status" value="2"/>
</dbReference>
<dbReference type="InterPro" id="IPR055079">
    <property type="entry name" value="POP1_C"/>
</dbReference>
<protein>
    <submittedName>
        <fullName evidence="8">Uncharacterized protein</fullName>
    </submittedName>
</protein>
<feature type="domain" description="POP1 C-terminal" evidence="7">
    <location>
        <begin position="918"/>
        <end position="988"/>
    </location>
</feature>
<proteinExistence type="predicted"/>
<evidence type="ECO:0000256" key="4">
    <source>
        <dbReference type="SAM" id="MobiDB-lite"/>
    </source>
</evidence>
<evidence type="ECO:0000259" key="7">
    <source>
        <dbReference type="Pfam" id="PF22770"/>
    </source>
</evidence>
<evidence type="ECO:0000259" key="5">
    <source>
        <dbReference type="Pfam" id="PF06978"/>
    </source>
</evidence>
<comment type="subcellular location">
    <subcellularLocation>
        <location evidence="1">Nucleus</location>
    </subcellularLocation>
</comment>
<dbReference type="SUPFAM" id="SSF103025">
    <property type="entry name" value="Folate-binding domain"/>
    <property type="match status" value="1"/>
</dbReference>
<sequence length="988" mass="109895">MASTSEAGASGVKEKRSRKRKRGGILGFTSSSSSTPAIISQASRGINAAEFAEARALEINSMVEAIKEADSLSGKRLFQTLPKHMRRRAMSHNIKRIPSRLRQRASFEMNKQDHKTSEVPKKKSRRYRRKPKNLMEEYTRRQREHVWLETHIWHAKRMKMIDAWGYRLADHPNDKGFRAAYRAVKNNCMLQDISYYGCIEVCGAKSQIIQAMGHLTNQEAGLTFAAKYYLNGTRQGNAVLYKFDQYPQGAIGPVSFLWRQRKSSDTEANVDTSQLEIEEGTVNENTFDSHCDNSQLWIWSHPASFNSVFDSITEACSYVGSCVVETDSKFPGAAKMNSNVNSDQPNGDNIQLLNDIEHCEIKVVSRRFDLLCFRLTGPQSHAVFTSAITPAFDSSKKTPPEKIVNQDSGALFNDKNLNISLKWWQRLQGSSTKLSSQNELWSRLKQASSPSVLPPGCVLGLTVLDPRLNLPVKKISIRSVAEGIHSDNSDSGDETDFTLDETVNTLEKTKPAPFEQILSHWPNDVANSPIWDASVRLEVKESKIPEQELNRKRSELLVPGSRLKLSENEISHIPLLLIQRPGCSDNDRGTLINNGYGSGWDIILPSGWAMAFWMALVYRGARTGGLQESQTSALELGVPFFPNDFPDTPAGEAYNIKLKDDSEAQYKRYPPSKRPNYERLGVKSPFSPPWRELVKDWHSLNKPSTIAGELSNKKSDSTRIDPSVSDSAQMDVSVVQTLQLSSSLTDDSIVNPETDMTSSDSSQGVSSDQSLVKSSLSKDAQTRITCDSTKTTGIENNSNQTTGKTVQPFYVLRSRTKLSALRCYALRHKQKRMADAKQSKATNNPSKPLDESKLSSIVVSDLNSLVCVQLQMVQRIVPVPNSSVVIPSSEDISKLQKCKNFAGPLEPLHKGPKGQLAEKSLRNSCTRETLGFVSSGHYSLSRGCGFGVAFCVLPGLVKLLSTCSTKECIVLVRGPSIQQYRFAYLTIL</sequence>
<evidence type="ECO:0000256" key="2">
    <source>
        <dbReference type="ARBA" id="ARBA00022694"/>
    </source>
</evidence>
<feature type="region of interest" description="Disordered" evidence="4">
    <location>
        <begin position="1"/>
        <end position="34"/>
    </location>
</feature>